<dbReference type="AlphaFoldDB" id="A0AAD7ET84"/>
<comment type="caution">
    <text evidence="6">The sequence shown here is derived from an EMBL/GenBank/DDBJ whole genome shotgun (WGS) entry which is preliminary data.</text>
</comment>
<dbReference type="EMBL" id="JARIHO010000018">
    <property type="protein sequence ID" value="KAJ7347883.1"/>
    <property type="molecule type" value="Genomic_DNA"/>
</dbReference>
<dbReference type="EC" id="1.3.1.124" evidence="3"/>
<protein>
    <recommendedName>
        <fullName evidence="3">2,4-dienoyl-CoA reductase [(3E)-enoyl-CoA-producing]</fullName>
        <ecNumber evidence="3">1.3.1.124</ecNumber>
    </recommendedName>
</protein>
<dbReference type="PANTHER" id="PTHR43296">
    <property type="entry name" value="PEROXISOMAL 2,4-DIENOYL-COA REDUCTASE"/>
    <property type="match status" value="1"/>
</dbReference>
<dbReference type="InterPro" id="IPR002347">
    <property type="entry name" value="SDR_fam"/>
</dbReference>
<evidence type="ECO:0000313" key="7">
    <source>
        <dbReference type="Proteomes" id="UP001218218"/>
    </source>
</evidence>
<comment type="catalytic activity">
    <reaction evidence="4">
        <text>a (2E,4E)-dienoyl-CoA + NADPH + H(+) = a 4,5-saturated-(3E)-enoyl-CoA + NADP(+)</text>
        <dbReference type="Rhea" id="RHEA:45912"/>
        <dbReference type="ChEBI" id="CHEBI:15378"/>
        <dbReference type="ChEBI" id="CHEBI:57783"/>
        <dbReference type="ChEBI" id="CHEBI:58349"/>
        <dbReference type="ChEBI" id="CHEBI:85101"/>
        <dbReference type="ChEBI" id="CHEBI:85493"/>
        <dbReference type="EC" id="1.3.1.124"/>
    </reaction>
</comment>
<reference evidence="6" key="1">
    <citation type="submission" date="2023-03" db="EMBL/GenBank/DDBJ databases">
        <title>Massive genome expansion in bonnet fungi (Mycena s.s.) driven by repeated elements and novel gene families across ecological guilds.</title>
        <authorList>
            <consortium name="Lawrence Berkeley National Laboratory"/>
            <person name="Harder C.B."/>
            <person name="Miyauchi S."/>
            <person name="Viragh M."/>
            <person name="Kuo A."/>
            <person name="Thoen E."/>
            <person name="Andreopoulos B."/>
            <person name="Lu D."/>
            <person name="Skrede I."/>
            <person name="Drula E."/>
            <person name="Henrissat B."/>
            <person name="Morin E."/>
            <person name="Kohler A."/>
            <person name="Barry K."/>
            <person name="LaButti K."/>
            <person name="Morin E."/>
            <person name="Salamov A."/>
            <person name="Lipzen A."/>
            <person name="Mereny Z."/>
            <person name="Hegedus B."/>
            <person name="Baldrian P."/>
            <person name="Stursova M."/>
            <person name="Weitz H."/>
            <person name="Taylor A."/>
            <person name="Grigoriev I.V."/>
            <person name="Nagy L.G."/>
            <person name="Martin F."/>
            <person name="Kauserud H."/>
        </authorList>
    </citation>
    <scope>NUCLEOTIDE SEQUENCE</scope>
    <source>
        <strain evidence="6">CBHHK002</strain>
    </source>
</reference>
<dbReference type="Proteomes" id="UP001218218">
    <property type="component" value="Unassembled WGS sequence"/>
</dbReference>
<evidence type="ECO:0000256" key="4">
    <source>
        <dbReference type="ARBA" id="ARBA00048009"/>
    </source>
</evidence>
<dbReference type="CDD" id="cd05369">
    <property type="entry name" value="TER_DECR_SDR_a"/>
    <property type="match status" value="1"/>
</dbReference>
<dbReference type="SUPFAM" id="SSF51735">
    <property type="entry name" value="NAD(P)-binding Rossmann-fold domains"/>
    <property type="match status" value="1"/>
</dbReference>
<dbReference type="GO" id="GO:0008670">
    <property type="term" value="F:2,4-dienoyl-CoA reductase (NADPH) activity"/>
    <property type="evidence" value="ECO:0007669"/>
    <property type="project" value="InterPro"/>
</dbReference>
<dbReference type="Pfam" id="PF13561">
    <property type="entry name" value="adh_short_C2"/>
    <property type="match status" value="1"/>
</dbReference>
<accession>A0AAD7ET84</accession>
<keyword evidence="7" id="KW-1185">Reference proteome</keyword>
<keyword evidence="2" id="KW-0560">Oxidoreductase</keyword>
<evidence type="ECO:0000256" key="3">
    <source>
        <dbReference type="ARBA" id="ARBA00026117"/>
    </source>
</evidence>
<gene>
    <name evidence="6" type="ORF">DFH08DRAFT_1080109</name>
</gene>
<keyword evidence="1" id="KW-0521">NADP</keyword>
<dbReference type="Gene3D" id="3.40.50.720">
    <property type="entry name" value="NAD(P)-binding Rossmann-like Domain"/>
    <property type="match status" value="1"/>
</dbReference>
<sequence>MAEDRWSKIKARGKESNDHVYVPNRELPAYPLQLVINRHKPDPYRISCYKLRQSSILNSMAPTAFVAPQTLSTSTFKDDIFRGKVLFCTGGGSGICRGMTEAIMRHGANATIVGRKLDRLTQAAKELSETTGQKCLSYQADVRQAKTLQEAVAKTIETFGRIDFVICGAAGNFLAPISGLSENAFRTVMEIDTLGTWNTIKATLSHIRAAKGAYINVSAMLHYKGTPYQAHVSAAKAAIDALSAVVAVEEGPHGVRSNVIAPGAIAGTEGMDRLESKDPNGGRDMLYPLGRVGAISDCANAAVFLFSPAASYITGQILPVDGGSEHLRSLVVPYPLSVLEPEKMQGLIKGKL</sequence>
<dbReference type="InterPro" id="IPR036291">
    <property type="entry name" value="NAD(P)-bd_dom_sf"/>
</dbReference>
<proteinExistence type="predicted"/>
<dbReference type="PRINTS" id="PR00081">
    <property type="entry name" value="GDHRDH"/>
</dbReference>
<evidence type="ECO:0000256" key="1">
    <source>
        <dbReference type="ARBA" id="ARBA00022857"/>
    </source>
</evidence>
<dbReference type="GO" id="GO:0005777">
    <property type="term" value="C:peroxisome"/>
    <property type="evidence" value="ECO:0007669"/>
    <property type="project" value="TreeGrafter"/>
</dbReference>
<organism evidence="6 7">
    <name type="scientific">Mycena albidolilacea</name>
    <dbReference type="NCBI Taxonomy" id="1033008"/>
    <lineage>
        <taxon>Eukaryota</taxon>
        <taxon>Fungi</taxon>
        <taxon>Dikarya</taxon>
        <taxon>Basidiomycota</taxon>
        <taxon>Agaricomycotina</taxon>
        <taxon>Agaricomycetes</taxon>
        <taxon>Agaricomycetidae</taxon>
        <taxon>Agaricales</taxon>
        <taxon>Marasmiineae</taxon>
        <taxon>Mycenaceae</taxon>
        <taxon>Mycena</taxon>
    </lineage>
</organism>
<dbReference type="InterPro" id="IPR045017">
    <property type="entry name" value="DECR2-like"/>
</dbReference>
<dbReference type="GO" id="GO:0009062">
    <property type="term" value="P:fatty acid catabolic process"/>
    <property type="evidence" value="ECO:0007669"/>
    <property type="project" value="InterPro"/>
</dbReference>
<evidence type="ECO:0000256" key="2">
    <source>
        <dbReference type="ARBA" id="ARBA00023002"/>
    </source>
</evidence>
<dbReference type="PANTHER" id="PTHR43296:SF2">
    <property type="entry name" value="PEROXISOMAL 2,4-DIENOYL-COA REDUCTASE [(3E)-ENOYL-COA-PRODUCING]"/>
    <property type="match status" value="1"/>
</dbReference>
<evidence type="ECO:0000313" key="6">
    <source>
        <dbReference type="EMBL" id="KAJ7347883.1"/>
    </source>
</evidence>
<evidence type="ECO:0000256" key="5">
    <source>
        <dbReference type="ARBA" id="ARBA00048340"/>
    </source>
</evidence>
<name>A0AAD7ET84_9AGAR</name>
<dbReference type="FunFam" id="3.40.50.720:FF:000084">
    <property type="entry name" value="Short-chain dehydrogenase reductase"/>
    <property type="match status" value="1"/>
</dbReference>
<comment type="catalytic activity">
    <reaction evidence="5">
        <text>a (2E,4Z)-dienoyl-CoA + NADPH + H(+) = a 4,5-saturated-(3E)-enoyl-CoA + NADP(+)</text>
        <dbReference type="Rhea" id="RHEA:61892"/>
        <dbReference type="ChEBI" id="CHEBI:15378"/>
        <dbReference type="ChEBI" id="CHEBI:57783"/>
        <dbReference type="ChEBI" id="CHEBI:58349"/>
        <dbReference type="ChEBI" id="CHEBI:85099"/>
        <dbReference type="ChEBI" id="CHEBI:85493"/>
        <dbReference type="EC" id="1.3.1.124"/>
    </reaction>
</comment>